<protein>
    <submittedName>
        <fullName evidence="2">Uncharacterized protein</fullName>
    </submittedName>
</protein>
<evidence type="ECO:0000313" key="3">
    <source>
        <dbReference type="Proteomes" id="UP000054018"/>
    </source>
</evidence>
<sequence length="58" mass="6187">MLIPDGDREVVKGRGMGNPWGVMGRGTAGRGPINSKLQEAVEDILGVTPEKESRESAH</sequence>
<evidence type="ECO:0000256" key="1">
    <source>
        <dbReference type="SAM" id="MobiDB-lite"/>
    </source>
</evidence>
<feature type="region of interest" description="Disordered" evidence="1">
    <location>
        <begin position="1"/>
        <end position="33"/>
    </location>
</feature>
<reference evidence="3" key="2">
    <citation type="submission" date="2015-01" db="EMBL/GenBank/DDBJ databases">
        <title>Evolutionary Origins and Diversification of the Mycorrhizal Mutualists.</title>
        <authorList>
            <consortium name="DOE Joint Genome Institute"/>
            <consortium name="Mycorrhizal Genomics Consortium"/>
            <person name="Kohler A."/>
            <person name="Kuo A."/>
            <person name="Nagy L.G."/>
            <person name="Floudas D."/>
            <person name="Copeland A."/>
            <person name="Barry K.W."/>
            <person name="Cichocki N."/>
            <person name="Veneault-Fourrey C."/>
            <person name="LaButti K."/>
            <person name="Lindquist E.A."/>
            <person name="Lipzen A."/>
            <person name="Lundell T."/>
            <person name="Morin E."/>
            <person name="Murat C."/>
            <person name="Riley R."/>
            <person name="Ohm R."/>
            <person name="Sun H."/>
            <person name="Tunlid A."/>
            <person name="Henrissat B."/>
            <person name="Grigoriev I.V."/>
            <person name="Hibbett D.S."/>
            <person name="Martin F."/>
        </authorList>
    </citation>
    <scope>NUCLEOTIDE SEQUENCE [LARGE SCALE GENOMIC DNA]</scope>
    <source>
        <strain evidence="3">441</strain>
    </source>
</reference>
<proteinExistence type="predicted"/>
<name>A0A0C9YAC8_9AGAM</name>
<gene>
    <name evidence="2" type="ORF">PISMIDRAFT_12170</name>
</gene>
<dbReference type="EMBL" id="KN833749">
    <property type="protein sequence ID" value="KIK21680.1"/>
    <property type="molecule type" value="Genomic_DNA"/>
</dbReference>
<dbReference type="Proteomes" id="UP000054018">
    <property type="component" value="Unassembled WGS sequence"/>
</dbReference>
<accession>A0A0C9YAC8</accession>
<feature type="compositionally biased region" description="Basic and acidic residues" evidence="1">
    <location>
        <begin position="1"/>
        <end position="12"/>
    </location>
</feature>
<evidence type="ECO:0000313" key="2">
    <source>
        <dbReference type="EMBL" id="KIK21680.1"/>
    </source>
</evidence>
<feature type="compositionally biased region" description="Gly residues" evidence="1">
    <location>
        <begin position="14"/>
        <end position="29"/>
    </location>
</feature>
<keyword evidence="3" id="KW-1185">Reference proteome</keyword>
<dbReference type="HOGENOM" id="CLU_2980016_0_0_1"/>
<dbReference type="AlphaFoldDB" id="A0A0C9YAC8"/>
<reference evidence="2 3" key="1">
    <citation type="submission" date="2014-04" db="EMBL/GenBank/DDBJ databases">
        <authorList>
            <consortium name="DOE Joint Genome Institute"/>
            <person name="Kuo A."/>
            <person name="Kohler A."/>
            <person name="Costa M.D."/>
            <person name="Nagy L.G."/>
            <person name="Floudas D."/>
            <person name="Copeland A."/>
            <person name="Barry K.W."/>
            <person name="Cichocki N."/>
            <person name="Veneault-Fourrey C."/>
            <person name="LaButti K."/>
            <person name="Lindquist E.A."/>
            <person name="Lipzen A."/>
            <person name="Lundell T."/>
            <person name="Morin E."/>
            <person name="Murat C."/>
            <person name="Sun H."/>
            <person name="Tunlid A."/>
            <person name="Henrissat B."/>
            <person name="Grigoriev I.V."/>
            <person name="Hibbett D.S."/>
            <person name="Martin F."/>
            <person name="Nordberg H.P."/>
            <person name="Cantor M.N."/>
            <person name="Hua S.X."/>
        </authorList>
    </citation>
    <scope>NUCLEOTIDE SEQUENCE [LARGE SCALE GENOMIC DNA]</scope>
    <source>
        <strain evidence="2 3">441</strain>
    </source>
</reference>
<organism evidence="2 3">
    <name type="scientific">Pisolithus microcarpus 441</name>
    <dbReference type="NCBI Taxonomy" id="765257"/>
    <lineage>
        <taxon>Eukaryota</taxon>
        <taxon>Fungi</taxon>
        <taxon>Dikarya</taxon>
        <taxon>Basidiomycota</taxon>
        <taxon>Agaricomycotina</taxon>
        <taxon>Agaricomycetes</taxon>
        <taxon>Agaricomycetidae</taxon>
        <taxon>Boletales</taxon>
        <taxon>Sclerodermatineae</taxon>
        <taxon>Pisolithaceae</taxon>
        <taxon>Pisolithus</taxon>
    </lineage>
</organism>